<keyword evidence="2" id="KW-1185">Reference proteome</keyword>
<name>L2GVS9_VAVCU</name>
<dbReference type="OMA" id="FTTKECI"/>
<dbReference type="GeneID" id="19879199"/>
<gene>
    <name evidence="1" type="ORF">VCUG_01320</name>
</gene>
<dbReference type="AlphaFoldDB" id="L2GVS9"/>
<evidence type="ECO:0000313" key="2">
    <source>
        <dbReference type="Proteomes" id="UP000011081"/>
    </source>
</evidence>
<dbReference type="OrthoDB" id="10338078at2759"/>
<evidence type="ECO:0000313" key="1">
    <source>
        <dbReference type="EMBL" id="ELA47220.1"/>
    </source>
</evidence>
<dbReference type="VEuPathDB" id="MicrosporidiaDB:VCUG_01320"/>
<dbReference type="EMBL" id="GL877422">
    <property type="protein sequence ID" value="ELA47220.1"/>
    <property type="molecule type" value="Genomic_DNA"/>
</dbReference>
<proteinExistence type="predicted"/>
<dbReference type="RefSeq" id="XP_008074338.1">
    <property type="nucleotide sequence ID" value="XM_008076147.1"/>
</dbReference>
<protein>
    <recommendedName>
        <fullName evidence="3">CNH domain-containing protein</fullName>
    </recommendedName>
</protein>
<reference evidence="2" key="1">
    <citation type="submission" date="2011-03" db="EMBL/GenBank/DDBJ databases">
        <title>The genome sequence of Vavraia culicis strain floridensis.</title>
        <authorList>
            <consortium name="The Broad Institute Genome Sequencing Platform"/>
            <person name="Cuomo C."/>
            <person name="Becnel J."/>
            <person name="Sanscrainte N."/>
            <person name="Young S.K."/>
            <person name="Zeng Q."/>
            <person name="Gargeya S."/>
            <person name="Fitzgerald M."/>
            <person name="Haas B."/>
            <person name="Abouelleil A."/>
            <person name="Alvarado L."/>
            <person name="Arachchi H.M."/>
            <person name="Berlin A."/>
            <person name="Chapman S.B."/>
            <person name="Gearin G."/>
            <person name="Goldberg J."/>
            <person name="Griggs A."/>
            <person name="Gujja S."/>
            <person name="Hansen M."/>
            <person name="Heiman D."/>
            <person name="Howarth C."/>
            <person name="Larimer J."/>
            <person name="Lui A."/>
            <person name="MacDonald P.J.P."/>
            <person name="McCowen C."/>
            <person name="Montmayeur A."/>
            <person name="Murphy C."/>
            <person name="Neiman D."/>
            <person name="Pearson M."/>
            <person name="Priest M."/>
            <person name="Roberts A."/>
            <person name="Saif S."/>
            <person name="Shea T."/>
            <person name="Sisk P."/>
            <person name="Stolte C."/>
            <person name="Sykes S."/>
            <person name="Wortman J."/>
            <person name="Nusbaum C."/>
            <person name="Birren B."/>
        </authorList>
    </citation>
    <scope>NUCLEOTIDE SEQUENCE [LARGE SCALE GENOMIC DNA]</scope>
    <source>
        <strain evidence="2">floridensis</strain>
    </source>
</reference>
<dbReference type="HOGENOM" id="CLU_545352_0_0_1"/>
<sequence length="571" mass="67136">MLFKLKKMTDNHRIPILPNDKLALSPIGCLMALLKENSLYIYKINGEILRIIEIDGKKIKQIYWIGSNIIIISSKSIKMYSLTEGRIIYKKKILVKGTNVKNNRLVVATDDSFLVFVVNAMELLEQRTASYKTVLNIFGQIHSLEARPTKMDRRSLVLRKMHMPVFKVKNEHTNSIMPNKSTSELKVPNKQFVFSDSTVVIRRRSVTITYKSSKLAIYKQGKKVKSFVDNIRQIVVLKNLIVFTTKECISVYDFKVLKKIPIRNASIYGIRSGALVVTRNKIYLLDQLYDYNSALLRICKSACLVYRNETVHNIIDTLQFTKNYNELLEICSCYRFRPHSFVESYLKLLICGGELDSAIIVPMKNIFETYKFTSFYEMALIAQQHNRVLFAQYLIRQEQNIYKKVHFLIRYKDNNFLSKVVSEETNHMFLRYLFSSMRLNLSKNDILSIVREDNSYLKYKNYIKHFEDEYLEFLMKSSRYDELFHFKLERNMIDPHIPLKKAFNTKIVSILGKFYFLKNYISKYYDYDVGTVDHAIMFLLSNNDKKNAFSLKYASVMCKEKFDYLKNSISQ</sequence>
<accession>L2GVS9</accession>
<dbReference type="InParanoid" id="L2GVS9"/>
<organism evidence="1 2">
    <name type="scientific">Vavraia culicis (isolate floridensis)</name>
    <name type="common">Microsporidian parasite</name>
    <dbReference type="NCBI Taxonomy" id="948595"/>
    <lineage>
        <taxon>Eukaryota</taxon>
        <taxon>Fungi</taxon>
        <taxon>Fungi incertae sedis</taxon>
        <taxon>Microsporidia</taxon>
        <taxon>Pleistophoridae</taxon>
        <taxon>Vavraia</taxon>
    </lineage>
</organism>
<dbReference type="Proteomes" id="UP000011081">
    <property type="component" value="Unassembled WGS sequence"/>
</dbReference>
<evidence type="ECO:0008006" key="3">
    <source>
        <dbReference type="Google" id="ProtNLM"/>
    </source>
</evidence>